<dbReference type="GO" id="GO:0060003">
    <property type="term" value="P:copper ion export"/>
    <property type="evidence" value="ECO:0007669"/>
    <property type="project" value="UniProtKB-ARBA"/>
</dbReference>
<keyword evidence="3 11" id="KW-1003">Cell membrane</keyword>
<feature type="domain" description="HMA" evidence="13">
    <location>
        <begin position="12"/>
        <end position="77"/>
    </location>
</feature>
<evidence type="ECO:0000313" key="14">
    <source>
        <dbReference type="EMBL" id="RWX76031.1"/>
    </source>
</evidence>
<dbReference type="PANTHER" id="PTHR43520:SF8">
    <property type="entry name" value="P-TYPE CU(+) TRANSPORTER"/>
    <property type="match status" value="1"/>
</dbReference>
<dbReference type="CDD" id="cd02094">
    <property type="entry name" value="P-type_ATPase_Cu-like"/>
    <property type="match status" value="1"/>
</dbReference>
<dbReference type="GO" id="GO:0005524">
    <property type="term" value="F:ATP binding"/>
    <property type="evidence" value="ECO:0007669"/>
    <property type="project" value="UniProtKB-UniRule"/>
</dbReference>
<dbReference type="GO" id="GO:0043682">
    <property type="term" value="F:P-type divalent copper transporter activity"/>
    <property type="evidence" value="ECO:0007669"/>
    <property type="project" value="TreeGrafter"/>
</dbReference>
<evidence type="ECO:0000256" key="10">
    <source>
        <dbReference type="ARBA" id="ARBA00023136"/>
    </source>
</evidence>
<dbReference type="InterPro" id="IPR006121">
    <property type="entry name" value="HMA_dom"/>
</dbReference>
<evidence type="ECO:0000313" key="15">
    <source>
        <dbReference type="Proteomes" id="UP000287687"/>
    </source>
</evidence>
<dbReference type="Pfam" id="PF00122">
    <property type="entry name" value="E1-E2_ATPase"/>
    <property type="match status" value="1"/>
</dbReference>
<dbReference type="CDD" id="cd00371">
    <property type="entry name" value="HMA"/>
    <property type="match status" value="1"/>
</dbReference>
<proteinExistence type="inferred from homology"/>
<keyword evidence="8" id="KW-1278">Translocase</keyword>
<feature type="region of interest" description="Disordered" evidence="12">
    <location>
        <begin position="94"/>
        <end position="141"/>
    </location>
</feature>
<keyword evidence="9 11" id="KW-1133">Transmembrane helix</keyword>
<comment type="caution">
    <text evidence="14">The sequence shown here is derived from an EMBL/GenBank/DDBJ whole genome shotgun (WGS) entry which is preliminary data.</text>
</comment>
<sequence>MTETATSHPKTLQLTVPVEGMTCASCVRRVEMAAAKVPGVETGAVNFATKKLTVATTEDFSAGALDKAIRKVGYEIPQGAMDHALREAGFSPLHHHHHESEGSEGAPGGLPPRGGDAGRQREVPKLQASHPHSAHQGHDHMHAHAGEQAVVKRDLLIALVLTLPIFLGEMTGHIYAPFHHWLMGVIDTQNLYYLYFALATAVIFWPGLRFLRLGLPALFRGYPEMNSLVAVGVLAAYGYSLVTTFAPALLPEQARFVYYEAATVIVVLILFGRLLEARATGRTGEAIEKLAGLQAKTARIELDGKTIDVPAADLRTGDILVIRPGERIPVDGTVIDGQSNIDESMISGEPLPVGKSAGSPVIGGTINGNGAFRFRADKVGRDTMLAGIIRMVEQAQGAKLPIQTLVDRVTAWFVPAVMGLALLTFFVWFFLGPEPALSHALVNAVAVLIIACPCAMGLAVPTSIVVGGGRAAEFGVLFRKGEALQALRNVDLVVFDKTGTITKGQPELTDLVAAEGFAEDAVLTLVAAVETQSEHPIAEALVKTAHTRGLVLPKAQNFQAVAGYGIEADVGDRRVAVGADRFMAKLGLSVEGFADAARRMGEEGKTPIYAAVDGKLAAVLAVADPLKPSSRDAIAALRAMGVEVALVTGDNRRTAEAIAAQVGIDRVVAEVLPEGKVAALKALRTGGAKEIPLPNPSPQGGGTYPALRTGDRAEATPSSGPSDHLLPEGRRGSMPGGLGSSSPLGERVAERSGRGVRGETAPRIVAFVGDGINDAPALAEADIGIAIGTGTDVAIESADVVLVGGDLSGVVSAIAMSRATMRNIRQNLFWAFGYNVALIPIAAGALYPVFGLSLSPMIGAAAMALSSVFVLGNALRLKTVRIGGRS</sequence>
<dbReference type="InterPro" id="IPR059000">
    <property type="entry name" value="ATPase_P-type_domA"/>
</dbReference>
<dbReference type="RefSeq" id="WP_128444910.1">
    <property type="nucleotide sequence ID" value="NZ_SBIP01000004.1"/>
</dbReference>
<dbReference type="InterPro" id="IPR027256">
    <property type="entry name" value="P-typ_ATPase_IB"/>
</dbReference>
<feature type="compositionally biased region" description="Gly residues" evidence="12">
    <location>
        <begin position="105"/>
        <end position="115"/>
    </location>
</feature>
<dbReference type="FunFam" id="2.70.150.10:FF:000020">
    <property type="entry name" value="Copper-exporting P-type ATPase A"/>
    <property type="match status" value="1"/>
</dbReference>
<comment type="similarity">
    <text evidence="2 11">Belongs to the cation transport ATPase (P-type) (TC 3.A.3) family. Type IB subfamily.</text>
</comment>
<feature type="transmembrane region" description="Helical" evidence="11">
    <location>
        <begin position="155"/>
        <end position="178"/>
    </location>
</feature>
<dbReference type="Pfam" id="PF00702">
    <property type="entry name" value="Hydrolase"/>
    <property type="match status" value="1"/>
</dbReference>
<keyword evidence="7 11" id="KW-0067">ATP-binding</keyword>
<dbReference type="GO" id="GO:0055070">
    <property type="term" value="P:copper ion homeostasis"/>
    <property type="evidence" value="ECO:0007669"/>
    <property type="project" value="TreeGrafter"/>
</dbReference>
<feature type="region of interest" description="Disordered" evidence="12">
    <location>
        <begin position="688"/>
        <end position="756"/>
    </location>
</feature>
<feature type="transmembrane region" description="Helical" evidence="11">
    <location>
        <begin position="228"/>
        <end position="250"/>
    </location>
</feature>
<name>A0A444LDX9_9HYPH</name>
<evidence type="ECO:0000256" key="9">
    <source>
        <dbReference type="ARBA" id="ARBA00022989"/>
    </source>
</evidence>
<keyword evidence="5 11" id="KW-0479">Metal-binding</keyword>
<feature type="compositionally biased region" description="Basic and acidic residues" evidence="12">
    <location>
        <begin position="747"/>
        <end position="756"/>
    </location>
</feature>
<dbReference type="GO" id="GO:0016887">
    <property type="term" value="F:ATP hydrolysis activity"/>
    <property type="evidence" value="ECO:0007669"/>
    <property type="project" value="InterPro"/>
</dbReference>
<dbReference type="PANTHER" id="PTHR43520">
    <property type="entry name" value="ATP7, ISOFORM B"/>
    <property type="match status" value="1"/>
</dbReference>
<keyword evidence="6 11" id="KW-0547">Nucleotide-binding</keyword>
<feature type="transmembrane region" description="Helical" evidence="11">
    <location>
        <begin position="828"/>
        <end position="850"/>
    </location>
</feature>
<feature type="transmembrane region" description="Helical" evidence="11">
    <location>
        <begin position="437"/>
        <end position="460"/>
    </location>
</feature>
<dbReference type="Pfam" id="PF00403">
    <property type="entry name" value="HMA"/>
    <property type="match status" value="1"/>
</dbReference>
<dbReference type="Gene3D" id="3.30.70.100">
    <property type="match status" value="1"/>
</dbReference>
<dbReference type="SUPFAM" id="SSF81653">
    <property type="entry name" value="Calcium ATPase, transduction domain A"/>
    <property type="match status" value="1"/>
</dbReference>
<dbReference type="NCBIfam" id="TIGR01494">
    <property type="entry name" value="ATPase_P-type"/>
    <property type="match status" value="2"/>
</dbReference>
<dbReference type="PRINTS" id="PR00119">
    <property type="entry name" value="CATATPASE"/>
</dbReference>
<reference evidence="14 15" key="1">
    <citation type="submission" date="2019-01" db="EMBL/GenBank/DDBJ databases">
        <title>The draft genome of Rhizobium sp. 24NR.</title>
        <authorList>
            <person name="Liu L."/>
            <person name="Liang L."/>
            <person name="Shi S."/>
            <person name="Xu L."/>
            <person name="Wang X."/>
            <person name="Li L."/>
            <person name="Zhang X."/>
        </authorList>
    </citation>
    <scope>NUCLEOTIDE SEQUENCE [LARGE SCALE GENOMIC DNA]</scope>
    <source>
        <strain evidence="14 15">24NR</strain>
    </source>
</reference>
<dbReference type="NCBIfam" id="TIGR01525">
    <property type="entry name" value="ATPase-IB_hvy"/>
    <property type="match status" value="1"/>
</dbReference>
<feature type="transmembrane region" description="Helical" evidence="11">
    <location>
        <begin position="409"/>
        <end position="431"/>
    </location>
</feature>
<dbReference type="InterPro" id="IPR008250">
    <property type="entry name" value="ATPase_P-typ_transduc_dom_A_sf"/>
</dbReference>
<dbReference type="InterPro" id="IPR023298">
    <property type="entry name" value="ATPase_P-typ_TM_dom_sf"/>
</dbReference>
<feature type="transmembrane region" description="Helical" evidence="11">
    <location>
        <begin position="190"/>
        <end position="208"/>
    </location>
</feature>
<dbReference type="SUPFAM" id="SSF55008">
    <property type="entry name" value="HMA, heavy metal-associated domain"/>
    <property type="match status" value="1"/>
</dbReference>
<dbReference type="GO" id="GO:0005507">
    <property type="term" value="F:copper ion binding"/>
    <property type="evidence" value="ECO:0007669"/>
    <property type="project" value="TreeGrafter"/>
</dbReference>
<dbReference type="SUPFAM" id="SSF56784">
    <property type="entry name" value="HAD-like"/>
    <property type="match status" value="2"/>
</dbReference>
<keyword evidence="4 11" id="KW-0812">Transmembrane</keyword>
<keyword evidence="10 11" id="KW-0472">Membrane</keyword>
<evidence type="ECO:0000256" key="2">
    <source>
        <dbReference type="ARBA" id="ARBA00006024"/>
    </source>
</evidence>
<dbReference type="InterPro" id="IPR036412">
    <property type="entry name" value="HAD-like_sf"/>
</dbReference>
<evidence type="ECO:0000256" key="5">
    <source>
        <dbReference type="ARBA" id="ARBA00022723"/>
    </source>
</evidence>
<dbReference type="Gene3D" id="3.40.50.1000">
    <property type="entry name" value="HAD superfamily/HAD-like"/>
    <property type="match status" value="1"/>
</dbReference>
<feature type="transmembrane region" description="Helical" evidence="11">
    <location>
        <begin position="856"/>
        <end position="875"/>
    </location>
</feature>
<dbReference type="NCBIfam" id="TIGR01511">
    <property type="entry name" value="ATPase-IB1_Cu"/>
    <property type="match status" value="1"/>
</dbReference>
<dbReference type="GO" id="GO:0005886">
    <property type="term" value="C:plasma membrane"/>
    <property type="evidence" value="ECO:0007669"/>
    <property type="project" value="UniProtKB-SubCell"/>
</dbReference>
<dbReference type="InterPro" id="IPR001757">
    <property type="entry name" value="P_typ_ATPase"/>
</dbReference>
<evidence type="ECO:0000256" key="3">
    <source>
        <dbReference type="ARBA" id="ARBA00022475"/>
    </source>
</evidence>
<dbReference type="SUPFAM" id="SSF81665">
    <property type="entry name" value="Calcium ATPase, transmembrane domain M"/>
    <property type="match status" value="1"/>
</dbReference>
<evidence type="ECO:0000256" key="11">
    <source>
        <dbReference type="RuleBase" id="RU362081"/>
    </source>
</evidence>
<comment type="subcellular location">
    <subcellularLocation>
        <location evidence="1">Cell membrane</location>
        <topology evidence="1">Multi-pass membrane protein</topology>
    </subcellularLocation>
</comment>
<evidence type="ECO:0000256" key="12">
    <source>
        <dbReference type="SAM" id="MobiDB-lite"/>
    </source>
</evidence>
<evidence type="ECO:0000256" key="8">
    <source>
        <dbReference type="ARBA" id="ARBA00022967"/>
    </source>
</evidence>
<evidence type="ECO:0000256" key="6">
    <source>
        <dbReference type="ARBA" id="ARBA00022741"/>
    </source>
</evidence>
<accession>A0A444LDX9</accession>
<dbReference type="InterPro" id="IPR023299">
    <property type="entry name" value="ATPase_P-typ_cyto_dom_N"/>
</dbReference>
<dbReference type="Gene3D" id="2.70.150.10">
    <property type="entry name" value="Calcium-transporting ATPase, cytoplasmic transduction domain A"/>
    <property type="match status" value="1"/>
</dbReference>
<evidence type="ECO:0000259" key="13">
    <source>
        <dbReference type="PROSITE" id="PS50846"/>
    </source>
</evidence>
<dbReference type="PROSITE" id="PS00154">
    <property type="entry name" value="ATPASE_E1_E2"/>
    <property type="match status" value="1"/>
</dbReference>
<dbReference type="InterPro" id="IPR018303">
    <property type="entry name" value="ATPase_P-typ_P_site"/>
</dbReference>
<dbReference type="AlphaFoldDB" id="A0A444LDX9"/>
<dbReference type="InterPro" id="IPR036163">
    <property type="entry name" value="HMA_dom_sf"/>
</dbReference>
<dbReference type="OrthoDB" id="9807843at2"/>
<evidence type="ECO:0000256" key="1">
    <source>
        <dbReference type="ARBA" id="ARBA00004651"/>
    </source>
</evidence>
<gene>
    <name evidence="14" type="ORF">EPK99_20470</name>
</gene>
<evidence type="ECO:0000256" key="4">
    <source>
        <dbReference type="ARBA" id="ARBA00022692"/>
    </source>
</evidence>
<dbReference type="EMBL" id="SBIP01000004">
    <property type="protein sequence ID" value="RWX76031.1"/>
    <property type="molecule type" value="Genomic_DNA"/>
</dbReference>
<organism evidence="14 15">
    <name type="scientific">Neorhizobium lilium</name>
    <dbReference type="NCBI Taxonomy" id="2503024"/>
    <lineage>
        <taxon>Bacteria</taxon>
        <taxon>Pseudomonadati</taxon>
        <taxon>Pseudomonadota</taxon>
        <taxon>Alphaproteobacteria</taxon>
        <taxon>Hyphomicrobiales</taxon>
        <taxon>Rhizobiaceae</taxon>
        <taxon>Rhizobium/Agrobacterium group</taxon>
        <taxon>Neorhizobium</taxon>
    </lineage>
</organism>
<dbReference type="InterPro" id="IPR023214">
    <property type="entry name" value="HAD_sf"/>
</dbReference>
<dbReference type="Gene3D" id="3.40.1110.10">
    <property type="entry name" value="Calcium-transporting ATPase, cytoplasmic domain N"/>
    <property type="match status" value="1"/>
</dbReference>
<dbReference type="PRINTS" id="PR00120">
    <property type="entry name" value="HATPASE"/>
</dbReference>
<feature type="transmembrane region" description="Helical" evidence="11">
    <location>
        <begin position="256"/>
        <end position="275"/>
    </location>
</feature>
<dbReference type="PROSITE" id="PS50846">
    <property type="entry name" value="HMA_2"/>
    <property type="match status" value="1"/>
</dbReference>
<dbReference type="SUPFAM" id="SSF81660">
    <property type="entry name" value="Metal cation-transporting ATPase, ATP-binding domain N"/>
    <property type="match status" value="1"/>
</dbReference>
<evidence type="ECO:0000256" key="7">
    <source>
        <dbReference type="ARBA" id="ARBA00022840"/>
    </source>
</evidence>
<protein>
    <submittedName>
        <fullName evidence="14">Copper-translocating P-type ATPase</fullName>
    </submittedName>
</protein>
<keyword evidence="15" id="KW-1185">Reference proteome</keyword>
<dbReference type="Proteomes" id="UP000287687">
    <property type="component" value="Unassembled WGS sequence"/>
</dbReference>